<dbReference type="InterPro" id="IPR017853">
    <property type="entry name" value="GH"/>
</dbReference>
<keyword evidence="2" id="KW-0732">Signal</keyword>
<evidence type="ECO:0000259" key="3">
    <source>
        <dbReference type="PROSITE" id="PS51233"/>
    </source>
</evidence>
<evidence type="ECO:0000256" key="1">
    <source>
        <dbReference type="SAM" id="MobiDB-lite"/>
    </source>
</evidence>
<dbReference type="SUPFAM" id="SSF51445">
    <property type="entry name" value="(Trans)glycosidases"/>
    <property type="match status" value="1"/>
</dbReference>
<dbReference type="Proteomes" id="UP000075635">
    <property type="component" value="Unassembled WGS sequence"/>
</dbReference>
<organism evidence="4 5">
    <name type="scientific">Sorangium cellulosum</name>
    <name type="common">Polyangium cellulosum</name>
    <dbReference type="NCBI Taxonomy" id="56"/>
    <lineage>
        <taxon>Bacteria</taxon>
        <taxon>Pseudomonadati</taxon>
        <taxon>Myxococcota</taxon>
        <taxon>Polyangia</taxon>
        <taxon>Polyangiales</taxon>
        <taxon>Polyangiaceae</taxon>
        <taxon>Sorangium</taxon>
    </lineage>
</organism>
<dbReference type="AlphaFoldDB" id="A0A150S484"/>
<dbReference type="InterPro" id="IPR001846">
    <property type="entry name" value="VWF_type-D"/>
</dbReference>
<proteinExistence type="predicted"/>
<dbReference type="Pfam" id="PF00094">
    <property type="entry name" value="VWD"/>
    <property type="match status" value="1"/>
</dbReference>
<dbReference type="PROSITE" id="PS51233">
    <property type="entry name" value="VWFD"/>
    <property type="match status" value="1"/>
</dbReference>
<feature type="signal peptide" evidence="2">
    <location>
        <begin position="1"/>
        <end position="19"/>
    </location>
</feature>
<evidence type="ECO:0000313" key="5">
    <source>
        <dbReference type="Proteomes" id="UP000075635"/>
    </source>
</evidence>
<accession>A0A150S484</accession>
<protein>
    <recommendedName>
        <fullName evidence="3">VWFD domain-containing protein</fullName>
    </recommendedName>
</protein>
<dbReference type="InterPro" id="IPR051495">
    <property type="entry name" value="Epithelial_Barrier/Signaling"/>
</dbReference>
<sequence length="966" mass="102429">MNGSILLIMLSGTALCGLAGCGADAQAPDEPSAVELALRSPPLPPVSELPKGEGAQVEASYLFGVHSIEDRTDERAAANLITWPGGSARSSWTVFVHYTEPSRGEIDYQRYKRMIDAGFSPIVRFDYDHGQTLPPASGDRCDPSWIETVVDTMERIADNEVCKGPCSTTFILGNEMNASFENSQDRDGKGFTVPEYARCFRDLRARMKDKGLQAKLLVGAVSPLNADATASCPGSKAYDQDYKKYLHCLVQETNGDADGFALHAYGGRGGNADPRSDEQHDGFQNYKLQLDIVDGAGGAAMPIYITEFNHAGDLYSDEDTGEHYPEQPYQSGFIQKAYQDVAAYNEAHDCRIKSLVWFAYQNPTFAGLNLTDWECIAPPREKTAPGSPPPPPRPCNMKQAFDDFRDTALHQEYATSCLAVTKPPPGDPVLEGAELGGVVGEDALRTLKLINLGGEIAYSIASAVPWLRIESGAEGKLAPSESVALAVRATCGAEPSSATGALTISFSGRYRPIQRSLPVRLDCRTAAPPPPPGTPPGGSHGDPHLRTLDGVFYDFQGAGEYVLVDGGSDFAVQAREQPLGASDAIAVNTAVAVRVGASRLAFYAGASPALRVDGAPVEVAGKLDLPGGHAVYRAGDRYVVTSAAGDHVDVAVRGAHVDVLVYPAAGRAGLLRGLLGNGNGAPDDDFTPRAGVALAPPLSRDELYEIFGASYRVSAAESLFDYAPGESVETFAIPGFPARSASVSDLSPAEREAAAAACAGAGVTDPFLLDACVLDVGHSGDPAFADSAAGAVPPAEGMRELYRTDFEGPIGAGWSSTSTDVTPIGGRRFLGQFNNETVTLRLAGLAPHSRVKVSFDLYVIRSWDGNDGDVFSLGASGSPRIVQTTFANTGGLQSFPDLLGWGSHPMRTGAAESDSLGYDFYGDSVYRLSYELPHSEPDIELRFSGSGLQWIGDESWGIDNLDVVAQ</sequence>
<dbReference type="EMBL" id="JEMB01001460">
    <property type="protein sequence ID" value="KYF87217.1"/>
    <property type="molecule type" value="Genomic_DNA"/>
</dbReference>
<name>A0A150S484_SORCE</name>
<gene>
    <name evidence="4" type="ORF">BE17_07355</name>
</gene>
<evidence type="ECO:0000313" key="4">
    <source>
        <dbReference type="EMBL" id="KYF87217.1"/>
    </source>
</evidence>
<comment type="caution">
    <text evidence="4">The sequence shown here is derived from an EMBL/GenBank/DDBJ whole genome shotgun (WGS) entry which is preliminary data.</text>
</comment>
<dbReference type="PANTHER" id="PTHR13802:SF59">
    <property type="entry name" value="SUSHI DOMAIN-CONTAINING PROTEIN 2"/>
    <property type="match status" value="1"/>
</dbReference>
<reference evidence="4 5" key="1">
    <citation type="submission" date="2014-02" db="EMBL/GenBank/DDBJ databases">
        <title>The small core and large imbalanced accessory genome model reveals a collaborative survival strategy of Sorangium cellulosum strains in nature.</title>
        <authorList>
            <person name="Han K."/>
            <person name="Peng R."/>
            <person name="Blom J."/>
            <person name="Li Y.-Z."/>
        </authorList>
    </citation>
    <scope>NUCLEOTIDE SEQUENCE [LARGE SCALE GENOMIC DNA]</scope>
    <source>
        <strain evidence="4 5">So0011-07</strain>
    </source>
</reference>
<feature type="region of interest" description="Disordered" evidence="1">
    <location>
        <begin position="523"/>
        <end position="543"/>
    </location>
</feature>
<dbReference type="SMART" id="SM00216">
    <property type="entry name" value="VWD"/>
    <property type="match status" value="1"/>
</dbReference>
<evidence type="ECO:0000256" key="2">
    <source>
        <dbReference type="SAM" id="SignalP"/>
    </source>
</evidence>
<feature type="chain" id="PRO_5007568680" description="VWFD domain-containing protein" evidence="2">
    <location>
        <begin position="20"/>
        <end position="966"/>
    </location>
</feature>
<dbReference type="Gene3D" id="3.20.20.80">
    <property type="entry name" value="Glycosidases"/>
    <property type="match status" value="1"/>
</dbReference>
<dbReference type="PANTHER" id="PTHR13802">
    <property type="entry name" value="MUCIN 4-RELATED"/>
    <property type="match status" value="1"/>
</dbReference>
<feature type="domain" description="VWFD" evidence="3">
    <location>
        <begin position="535"/>
        <end position="719"/>
    </location>
</feature>